<evidence type="ECO:0000256" key="5">
    <source>
        <dbReference type="ARBA" id="ARBA00022989"/>
    </source>
</evidence>
<dbReference type="EMBL" id="MU826847">
    <property type="protein sequence ID" value="KAJ7371447.1"/>
    <property type="molecule type" value="Genomic_DNA"/>
</dbReference>
<dbReference type="SMART" id="SM00060">
    <property type="entry name" value="FN3"/>
    <property type="match status" value="8"/>
</dbReference>
<dbReference type="FunFam" id="2.60.40.10:FF:000028">
    <property type="entry name" value="Neuronal cell adhesion molecule"/>
    <property type="match status" value="1"/>
</dbReference>
<keyword evidence="6 10" id="KW-0472">Membrane</keyword>
<evidence type="ECO:0000256" key="8">
    <source>
        <dbReference type="ARBA" id="ARBA00023180"/>
    </source>
</evidence>
<evidence type="ECO:0000313" key="12">
    <source>
        <dbReference type="EMBL" id="KAJ7371447.1"/>
    </source>
</evidence>
<keyword evidence="5 10" id="KW-1133">Transmembrane helix</keyword>
<evidence type="ECO:0000256" key="3">
    <source>
        <dbReference type="ARBA" id="ARBA00022729"/>
    </source>
</evidence>
<keyword evidence="13" id="KW-1185">Reference proteome</keyword>
<dbReference type="OrthoDB" id="5989377at2759"/>
<evidence type="ECO:0000256" key="9">
    <source>
        <dbReference type="SAM" id="MobiDB-lite"/>
    </source>
</evidence>
<evidence type="ECO:0000313" key="13">
    <source>
        <dbReference type="Proteomes" id="UP001163046"/>
    </source>
</evidence>
<feature type="domain" description="Fibronectin type-III" evidence="11">
    <location>
        <begin position="495"/>
        <end position="591"/>
    </location>
</feature>
<feature type="domain" description="Fibronectin type-III" evidence="11">
    <location>
        <begin position="400"/>
        <end position="491"/>
    </location>
</feature>
<dbReference type="Pfam" id="PF00041">
    <property type="entry name" value="fn3"/>
    <property type="match status" value="5"/>
</dbReference>
<organism evidence="12 13">
    <name type="scientific">Desmophyllum pertusum</name>
    <dbReference type="NCBI Taxonomy" id="174260"/>
    <lineage>
        <taxon>Eukaryota</taxon>
        <taxon>Metazoa</taxon>
        <taxon>Cnidaria</taxon>
        <taxon>Anthozoa</taxon>
        <taxon>Hexacorallia</taxon>
        <taxon>Scleractinia</taxon>
        <taxon>Caryophylliina</taxon>
        <taxon>Caryophylliidae</taxon>
        <taxon>Desmophyllum</taxon>
    </lineage>
</organism>
<keyword evidence="3" id="KW-0732">Signal</keyword>
<evidence type="ECO:0000256" key="1">
    <source>
        <dbReference type="ARBA" id="ARBA00004479"/>
    </source>
</evidence>
<evidence type="ECO:0000256" key="4">
    <source>
        <dbReference type="ARBA" id="ARBA00022737"/>
    </source>
</evidence>
<protein>
    <recommendedName>
        <fullName evidence="11">Fibronectin type-III domain-containing protein</fullName>
    </recommendedName>
</protein>
<dbReference type="AlphaFoldDB" id="A0A9W9YXR9"/>
<keyword evidence="2 10" id="KW-0812">Transmembrane</keyword>
<reference evidence="12" key="1">
    <citation type="submission" date="2023-01" db="EMBL/GenBank/DDBJ databases">
        <title>Genome assembly of the deep-sea coral Lophelia pertusa.</title>
        <authorList>
            <person name="Herrera S."/>
            <person name="Cordes E."/>
        </authorList>
    </citation>
    <scope>NUCLEOTIDE SEQUENCE</scope>
    <source>
        <strain evidence="12">USNM1676648</strain>
        <tissue evidence="12">Polyp</tissue>
    </source>
</reference>
<keyword evidence="7" id="KW-1015">Disulfide bond</keyword>
<dbReference type="Pfam" id="PF23144">
    <property type="entry name" value="Fn3_PTPRU"/>
    <property type="match status" value="1"/>
</dbReference>
<comment type="caution">
    <text evidence="12">The sequence shown here is derived from an EMBL/GenBank/DDBJ whole genome shotgun (WGS) entry which is preliminary data.</text>
</comment>
<dbReference type="InterPro" id="IPR051622">
    <property type="entry name" value="R-tyr_protein_phosphatases"/>
</dbReference>
<evidence type="ECO:0000256" key="6">
    <source>
        <dbReference type="ARBA" id="ARBA00023136"/>
    </source>
</evidence>
<proteinExistence type="predicted"/>
<accession>A0A9W9YXR9</accession>
<gene>
    <name evidence="12" type="ORF">OS493_025917</name>
</gene>
<feature type="domain" description="Fibronectin type-III" evidence="11">
    <location>
        <begin position="297"/>
        <end position="396"/>
    </location>
</feature>
<evidence type="ECO:0000256" key="2">
    <source>
        <dbReference type="ARBA" id="ARBA00022692"/>
    </source>
</evidence>
<feature type="domain" description="Fibronectin type-III" evidence="11">
    <location>
        <begin position="109"/>
        <end position="202"/>
    </location>
</feature>
<sequence>MAAISLQVCLVSHLHPLQILFQQMKLTYHGLHLLIQVTELQSTTVQWQVIGKSTQKQKKVVTGASRSARLPVTPYTWYDIQVRAFNDKGHGPWSVALKVMSKESVPSAAPGNFRLGSSAALSLDISWDAIPADQQQGNLLGYYIYYKIDGSSAERNKIVGPTEVTYKLTGLEYASYTVRMAGYTAVGVGKSTGSMTKVPNEGAPTPPRNVQLVVESSTSIRASWFVPQKLNGVLKRYGIMYGTERGKLDTVVYSTDQTVYSISSLEEFKEYFVAVFAETSVSGSQSNTVQATTFEDVPSSPPVINAQETIAEDAHTIRVKWDEISPNEQNGVILGYTVYYNEKGQGNTISQGTTDTNAIIRGLKPFTEYCIKVTGRTKKGKSPQGSSCFYVKTSESGPSHPQNVKVRAMSSMSIRVTWEEPAQLNGIISRYIISYGIKKDVQDIEKEVTGKTLEHDLDGLNKFTTYFIKVRGRTSEAGNASVVLNATTFEDSPGPPRQFNGQVISNTDIYLSWKDPVNSNGIVRFYYIRIYDTKTGQQVKNLVNKTAVKQALLQRQLISGLKPFTNYTFTIQAVTIKPGEMANFTARTLEGVPSQPRHVTAKLVNDAIVVTWSAPEDLNGILSSYKVYCKGRRAYNTSFQDNNEVVEATSSRRTVIKKELLKPGTKYSVYVKATTIQGDGAPSVSVIVETPSKAPPPPLRPRVVEDDVTPTTITISLTPSSDGNGEIIVHQVIVETLGKVSKRETTSLPDDVFGYKEAQANGDRFYIAAQFNRDKLPDEFVLGNGNTYGGYDNAPLKPETKYKAYIRGVTAHNGKWLVGEPAAISLPPTGAKPGVKTGDNIVGVIAGILGALILIVIIIIAFLLYKRSNRLPNANLDVENQKRKRREFELKRTSGKKKMLAAPGEVTNDADHPPIQWNSLGGM</sequence>
<dbReference type="InterPro" id="IPR013783">
    <property type="entry name" value="Ig-like_fold"/>
</dbReference>
<dbReference type="PANTHER" id="PTHR24051:SF9">
    <property type="entry name" value="FIBRONECTIN TYPE-III DOMAIN-CONTAINING PROTEIN"/>
    <property type="match status" value="1"/>
</dbReference>
<keyword evidence="4" id="KW-0677">Repeat</keyword>
<feature type="domain" description="Fibronectin type-III" evidence="11">
    <location>
        <begin position="15"/>
        <end position="104"/>
    </location>
</feature>
<feature type="domain" description="Fibronectin type-III" evidence="11">
    <location>
        <begin position="592"/>
        <end position="693"/>
    </location>
</feature>
<dbReference type="InterPro" id="IPR036116">
    <property type="entry name" value="FN3_sf"/>
</dbReference>
<feature type="domain" description="Fibronectin type-III" evidence="11">
    <location>
        <begin position="206"/>
        <end position="296"/>
    </location>
</feature>
<name>A0A9W9YXR9_9CNID</name>
<evidence type="ECO:0000259" key="11">
    <source>
        <dbReference type="PROSITE" id="PS50853"/>
    </source>
</evidence>
<dbReference type="PROSITE" id="PS50853">
    <property type="entry name" value="FN3"/>
    <property type="match status" value="7"/>
</dbReference>
<comment type="subcellular location">
    <subcellularLocation>
        <location evidence="1">Membrane</location>
        <topology evidence="1">Single-pass type I membrane protein</topology>
    </subcellularLocation>
</comment>
<dbReference type="Gene3D" id="2.60.40.10">
    <property type="entry name" value="Immunoglobulins"/>
    <property type="match status" value="8"/>
</dbReference>
<dbReference type="Proteomes" id="UP001163046">
    <property type="component" value="Unassembled WGS sequence"/>
</dbReference>
<evidence type="ECO:0000256" key="10">
    <source>
        <dbReference type="SAM" id="Phobius"/>
    </source>
</evidence>
<dbReference type="SUPFAM" id="SSF49265">
    <property type="entry name" value="Fibronectin type III"/>
    <property type="match status" value="4"/>
</dbReference>
<evidence type="ECO:0000256" key="7">
    <source>
        <dbReference type="ARBA" id="ARBA00023157"/>
    </source>
</evidence>
<dbReference type="CDD" id="cd00063">
    <property type="entry name" value="FN3"/>
    <property type="match status" value="7"/>
</dbReference>
<dbReference type="PANTHER" id="PTHR24051">
    <property type="entry name" value="SUSHI DOMAIN-CONTAINING PROTEIN 1"/>
    <property type="match status" value="1"/>
</dbReference>
<keyword evidence="8" id="KW-0325">Glycoprotein</keyword>
<feature type="transmembrane region" description="Helical" evidence="10">
    <location>
        <begin position="841"/>
        <end position="865"/>
    </location>
</feature>
<dbReference type="InterPro" id="IPR057598">
    <property type="entry name" value="Fn3_PTPRU"/>
</dbReference>
<dbReference type="InterPro" id="IPR003961">
    <property type="entry name" value="FN3_dom"/>
</dbReference>
<dbReference type="GO" id="GO:0016020">
    <property type="term" value="C:membrane"/>
    <property type="evidence" value="ECO:0007669"/>
    <property type="project" value="UniProtKB-SubCell"/>
</dbReference>
<feature type="region of interest" description="Disordered" evidence="9">
    <location>
        <begin position="887"/>
        <end position="923"/>
    </location>
</feature>